<sequence>MATDNVRLERMEIGMQLLLLRMAEKDGEAEKLARAELITEANLGGQGETTQLNPLVPVSKATAEKLSNELDEVGRNRTARWSKSGRTCVVS</sequence>
<dbReference type="OrthoDB" id="10261039at2759"/>
<dbReference type="InParanoid" id="Q20104"/>
<dbReference type="UCSC" id="F36D4.6">
    <property type="organism name" value="c. elegans"/>
</dbReference>
<name>Q20104_CAEEL</name>
<dbReference type="AGR" id="WB:WBGene00018091"/>
<evidence type="ECO:0000313" key="1">
    <source>
        <dbReference type="EMBL" id="CCD68609.2"/>
    </source>
</evidence>
<dbReference type="Bgee" id="WBGene00018091">
    <property type="expression patterns" value="Expressed in adult organism and 1 other cell type or tissue"/>
</dbReference>
<proteinExistence type="predicted"/>
<evidence type="ECO:0000313" key="3">
    <source>
        <dbReference type="WormBase" id="F36D4.6"/>
    </source>
</evidence>
<dbReference type="SMR" id="Q20104"/>
<keyword evidence="2" id="KW-1185">Reference proteome</keyword>
<dbReference type="Proteomes" id="UP000001940">
    <property type="component" value="Chromosome V"/>
</dbReference>
<dbReference type="HOGENOM" id="CLU_1898095_0_0_1"/>
<dbReference type="PaxDb" id="6239-F36D4.6"/>
<dbReference type="STRING" id="6239.F36D4.6.1"/>
<evidence type="ECO:0000313" key="2">
    <source>
        <dbReference type="Proteomes" id="UP000001940"/>
    </source>
</evidence>
<protein>
    <submittedName>
        <fullName evidence="1">Resolvase/invertase-type recombinase catalytic domain-containing protein</fullName>
    </submittedName>
</protein>
<dbReference type="EMBL" id="BX284605">
    <property type="protein sequence ID" value="CCD68609.2"/>
    <property type="molecule type" value="Genomic_DNA"/>
</dbReference>
<reference evidence="1 2" key="1">
    <citation type="journal article" date="1998" name="Science">
        <title>Genome sequence of the nematode C. elegans: a platform for investigating biology.</title>
        <authorList>
            <consortium name="The C. elegans sequencing consortium"/>
            <person name="Sulson J.E."/>
            <person name="Waterston R."/>
        </authorList>
    </citation>
    <scope>NUCLEOTIDE SEQUENCE [LARGE SCALE GENOMIC DNA]</scope>
    <source>
        <strain evidence="1 2">Bristol N2</strain>
    </source>
</reference>
<gene>
    <name evidence="1" type="ORF">CELE_F36D4.6</name>
    <name evidence="1 3" type="ORF">F36D4.6</name>
</gene>
<dbReference type="AlphaFoldDB" id="Q20104"/>
<dbReference type="WormBase" id="F36D4.6">
    <property type="protein sequence ID" value="CE52346"/>
    <property type="gene ID" value="WBGene00018091"/>
</dbReference>
<dbReference type="PIR" id="T29316">
    <property type="entry name" value="T29316"/>
</dbReference>
<organism evidence="1 2">
    <name type="scientific">Caenorhabditis elegans</name>
    <dbReference type="NCBI Taxonomy" id="6239"/>
    <lineage>
        <taxon>Eukaryota</taxon>
        <taxon>Metazoa</taxon>
        <taxon>Ecdysozoa</taxon>
        <taxon>Nematoda</taxon>
        <taxon>Chromadorea</taxon>
        <taxon>Rhabditida</taxon>
        <taxon>Rhabditina</taxon>
        <taxon>Rhabditomorpha</taxon>
        <taxon>Rhabditoidea</taxon>
        <taxon>Rhabditidae</taxon>
        <taxon>Peloderinae</taxon>
        <taxon>Caenorhabditis</taxon>
    </lineage>
</organism>
<dbReference type="eggNOG" id="KOG1854">
    <property type="taxonomic scope" value="Eukaryota"/>
</dbReference>
<accession>Q20104</accession>